<comment type="caution">
    <text evidence="1">The sequence shown here is derived from an EMBL/GenBank/DDBJ whole genome shotgun (WGS) entry which is preliminary data.</text>
</comment>
<dbReference type="Pfam" id="PF09365">
    <property type="entry name" value="DUF2461"/>
    <property type="match status" value="1"/>
</dbReference>
<dbReference type="PANTHER" id="PTHR36452:SF1">
    <property type="entry name" value="DUF2461 DOMAIN-CONTAINING PROTEIN"/>
    <property type="match status" value="1"/>
</dbReference>
<evidence type="ECO:0000313" key="2">
    <source>
        <dbReference type="Proteomes" id="UP000012249"/>
    </source>
</evidence>
<name>N1UAU6_9LEPT</name>
<protein>
    <submittedName>
        <fullName evidence="1">PF09365 domain protein</fullName>
    </submittedName>
</protein>
<dbReference type="EMBL" id="AHMI02000097">
    <property type="protein sequence ID" value="EMY15336.1"/>
    <property type="molecule type" value="Genomic_DNA"/>
</dbReference>
<proteinExistence type="predicted"/>
<dbReference type="AlphaFoldDB" id="N1UAU6"/>
<gene>
    <name evidence="1" type="ORF">LEP1GSC043_1553</name>
</gene>
<sequence length="64" mass="7596">MKLKTAPKGFAKDHPDLEWIQYTSYIVEKRLKDEDLLTQNFIKNTIESYKILQSFLKYLNDALS</sequence>
<dbReference type="PANTHER" id="PTHR36452">
    <property type="entry name" value="CHROMOSOME 12, WHOLE GENOME SHOTGUN SEQUENCE"/>
    <property type="match status" value="1"/>
</dbReference>
<reference evidence="1 2" key="1">
    <citation type="submission" date="2013-02" db="EMBL/GenBank/DDBJ databases">
        <authorList>
            <person name="Harkins D.M."/>
            <person name="Durkin A.S."/>
            <person name="Brinkac L.M."/>
            <person name="Haft D.H."/>
            <person name="Selengut J.D."/>
            <person name="Sanka R."/>
            <person name="DePew J."/>
            <person name="Purushe J."/>
            <person name="Haake D.A."/>
            <person name="Matsunaga J."/>
            <person name="Vinetz J.M."/>
            <person name="Sutton G.G."/>
            <person name="Nierman W.C."/>
            <person name="Fouts D.E."/>
        </authorList>
    </citation>
    <scope>NUCLEOTIDE SEQUENCE [LARGE SCALE GENOMIC DNA]</scope>
    <source>
        <strain evidence="1 2">Ecochallenge</strain>
    </source>
</reference>
<dbReference type="Proteomes" id="UP000012249">
    <property type="component" value="Unassembled WGS sequence"/>
</dbReference>
<accession>N1UAU6</accession>
<organism evidence="1 2">
    <name type="scientific">Leptospira weilii str. Ecochallenge</name>
    <dbReference type="NCBI Taxonomy" id="1049986"/>
    <lineage>
        <taxon>Bacteria</taxon>
        <taxon>Pseudomonadati</taxon>
        <taxon>Spirochaetota</taxon>
        <taxon>Spirochaetia</taxon>
        <taxon>Leptospirales</taxon>
        <taxon>Leptospiraceae</taxon>
        <taxon>Leptospira</taxon>
    </lineage>
</organism>
<dbReference type="InterPro" id="IPR012808">
    <property type="entry name" value="CHP02453"/>
</dbReference>
<evidence type="ECO:0000313" key="1">
    <source>
        <dbReference type="EMBL" id="EMY15336.1"/>
    </source>
</evidence>